<dbReference type="Gene3D" id="2.130.10.10">
    <property type="entry name" value="YVTN repeat-like/Quinoprotein amine dehydrogenase"/>
    <property type="match status" value="1"/>
</dbReference>
<accession>A0A7J8SXN0</accession>
<gene>
    <name evidence="1" type="ORF">Godav_002407</name>
</gene>
<comment type="caution">
    <text evidence="1">The sequence shown here is derived from an EMBL/GenBank/DDBJ whole genome shotgun (WGS) entry which is preliminary data.</text>
</comment>
<evidence type="ECO:0000313" key="2">
    <source>
        <dbReference type="Proteomes" id="UP000593561"/>
    </source>
</evidence>
<organism evidence="1 2">
    <name type="scientific">Gossypium davidsonii</name>
    <name type="common">Davidson's cotton</name>
    <name type="synonym">Gossypium klotzschianum subsp. davidsonii</name>
    <dbReference type="NCBI Taxonomy" id="34287"/>
    <lineage>
        <taxon>Eukaryota</taxon>
        <taxon>Viridiplantae</taxon>
        <taxon>Streptophyta</taxon>
        <taxon>Embryophyta</taxon>
        <taxon>Tracheophyta</taxon>
        <taxon>Spermatophyta</taxon>
        <taxon>Magnoliopsida</taxon>
        <taxon>eudicotyledons</taxon>
        <taxon>Gunneridae</taxon>
        <taxon>Pentapetalae</taxon>
        <taxon>rosids</taxon>
        <taxon>malvids</taxon>
        <taxon>Malvales</taxon>
        <taxon>Malvaceae</taxon>
        <taxon>Malvoideae</taxon>
        <taxon>Gossypium</taxon>
    </lineage>
</organism>
<proteinExistence type="predicted"/>
<evidence type="ECO:0000313" key="1">
    <source>
        <dbReference type="EMBL" id="MBA0630292.1"/>
    </source>
</evidence>
<name>A0A7J8SXN0_GOSDV</name>
<dbReference type="EMBL" id="JABFAC010000012">
    <property type="protein sequence ID" value="MBA0630292.1"/>
    <property type="molecule type" value="Genomic_DNA"/>
</dbReference>
<protein>
    <submittedName>
        <fullName evidence="1">Uncharacterized protein</fullName>
    </submittedName>
</protein>
<dbReference type="AlphaFoldDB" id="A0A7J8SXN0"/>
<keyword evidence="2" id="KW-1185">Reference proteome</keyword>
<sequence length="99" mass="10335">MPAQNIETGHEDTVHDVAIVGYSTASSDTTIKIIGITTSVCSGHKGPVWEAHIFNEHKSSMNLASAWSVDLPIGISGSSPLPLMVAGIPPGKTELSPLE</sequence>
<dbReference type="InterPro" id="IPR015943">
    <property type="entry name" value="WD40/YVTN_repeat-like_dom_sf"/>
</dbReference>
<dbReference type="Proteomes" id="UP000593561">
    <property type="component" value="Unassembled WGS sequence"/>
</dbReference>
<reference evidence="1 2" key="1">
    <citation type="journal article" date="2019" name="Genome Biol. Evol.">
        <title>Insights into the evolution of the New World diploid cottons (Gossypium, subgenus Houzingenia) based on genome sequencing.</title>
        <authorList>
            <person name="Grover C.E."/>
            <person name="Arick M.A. 2nd"/>
            <person name="Thrash A."/>
            <person name="Conover J.L."/>
            <person name="Sanders W.S."/>
            <person name="Peterson D.G."/>
            <person name="Frelichowski J.E."/>
            <person name="Scheffler J.A."/>
            <person name="Scheffler B.E."/>
            <person name="Wendel J.F."/>
        </authorList>
    </citation>
    <scope>NUCLEOTIDE SEQUENCE [LARGE SCALE GENOMIC DNA]</scope>
    <source>
        <strain evidence="1">27</strain>
        <tissue evidence="1">Leaf</tissue>
    </source>
</reference>